<dbReference type="AlphaFoldDB" id="I3T613"/>
<organism evidence="2">
    <name type="scientific">Medicago truncatula</name>
    <name type="common">Barrel medic</name>
    <name type="synonym">Medicago tribuloides</name>
    <dbReference type="NCBI Taxonomy" id="3880"/>
    <lineage>
        <taxon>Eukaryota</taxon>
        <taxon>Viridiplantae</taxon>
        <taxon>Streptophyta</taxon>
        <taxon>Embryophyta</taxon>
        <taxon>Tracheophyta</taxon>
        <taxon>Spermatophyta</taxon>
        <taxon>Magnoliopsida</taxon>
        <taxon>eudicotyledons</taxon>
        <taxon>Gunneridae</taxon>
        <taxon>Pentapetalae</taxon>
        <taxon>rosids</taxon>
        <taxon>fabids</taxon>
        <taxon>Fabales</taxon>
        <taxon>Fabaceae</taxon>
        <taxon>Papilionoideae</taxon>
        <taxon>50 kb inversion clade</taxon>
        <taxon>NPAAA clade</taxon>
        <taxon>Hologalegina</taxon>
        <taxon>IRL clade</taxon>
        <taxon>Trifolieae</taxon>
        <taxon>Medicago</taxon>
    </lineage>
</organism>
<sequence length="177" mass="20505">MAIDHESRITLRPFKESDADDVLLWASDERVMQYTRLKLCKSREQALNFIKKDCIYPFQQSICLDDHSIGIVFVLPISYAKFKADLGFAIGFNYWGQGIATKALKILLSRVFQEFPDLQRLQANILVDNMASQRVLEKVGFHREGLFRKVFHHKGNIVDAYIFSFLSTDEIPHDVFD</sequence>
<evidence type="ECO:0000313" key="3">
    <source>
        <dbReference type="EMBL" id="KEH21910.1"/>
    </source>
</evidence>
<reference evidence="2" key="2">
    <citation type="submission" date="2012-05" db="EMBL/GenBank/DDBJ databases">
        <authorList>
            <person name="Krishnakumar V."/>
            <person name="Cheung F."/>
            <person name="Xiao Y."/>
            <person name="Chan A."/>
            <person name="Moskal W.A."/>
            <person name="Town C.D."/>
        </authorList>
    </citation>
    <scope>NUCLEOTIDE SEQUENCE</scope>
</reference>
<reference evidence="3 5" key="3">
    <citation type="journal article" date="2014" name="BMC Genomics">
        <title>An improved genome release (version Mt4.0) for the model legume Medicago truncatula.</title>
        <authorList>
            <person name="Tang H."/>
            <person name="Krishnakumar V."/>
            <person name="Bidwell S."/>
            <person name="Rosen B."/>
            <person name="Chan A."/>
            <person name="Zhou S."/>
            <person name="Gentzbittel L."/>
            <person name="Childs K.L."/>
            <person name="Yandell M."/>
            <person name="Gundlach H."/>
            <person name="Mayer K.F."/>
            <person name="Schwartz D.C."/>
            <person name="Town C.D."/>
        </authorList>
    </citation>
    <scope>GENOME REANNOTATION</scope>
    <source>
        <strain evidence="3">A17</strain>
        <strain evidence="4 5">cv. Jemalong A17</strain>
    </source>
</reference>
<evidence type="ECO:0000259" key="1">
    <source>
        <dbReference type="PROSITE" id="PS51186"/>
    </source>
</evidence>
<dbReference type="PANTHER" id="PTHR46067">
    <property type="entry name" value="ACYL-COA N-ACYLTRANSFERASES (NAT) SUPERFAMILY PROTEIN"/>
    <property type="match status" value="1"/>
</dbReference>
<dbReference type="EMBL" id="CM001223">
    <property type="protein sequence ID" value="KEH21910.1"/>
    <property type="molecule type" value="Genomic_DNA"/>
</dbReference>
<dbReference type="KEGG" id="mtr:25497720"/>
<dbReference type="InterPro" id="IPR000182">
    <property type="entry name" value="GNAT_dom"/>
</dbReference>
<dbReference type="PROSITE" id="PS51186">
    <property type="entry name" value="GNAT"/>
    <property type="match status" value="1"/>
</dbReference>
<dbReference type="EMBL" id="BT148161">
    <property type="protein sequence ID" value="AFK47955.1"/>
    <property type="molecule type" value="mRNA"/>
</dbReference>
<dbReference type="Pfam" id="PF13302">
    <property type="entry name" value="Acetyltransf_3"/>
    <property type="match status" value="1"/>
</dbReference>
<dbReference type="InterPro" id="IPR016181">
    <property type="entry name" value="Acyl_CoA_acyltransferase"/>
</dbReference>
<keyword evidence="5" id="KW-1185">Reference proteome</keyword>
<dbReference type="SUPFAM" id="SSF55729">
    <property type="entry name" value="Acyl-CoA N-acyltransferases (Nat)"/>
    <property type="match status" value="1"/>
</dbReference>
<evidence type="ECO:0000313" key="2">
    <source>
        <dbReference type="EMBL" id="AFK47955.1"/>
    </source>
</evidence>
<proteinExistence type="evidence at transcript level"/>
<dbReference type="Proteomes" id="UP000002051">
    <property type="component" value="Unassembled WGS sequence"/>
</dbReference>
<dbReference type="Gene3D" id="3.40.630.30">
    <property type="match status" value="1"/>
</dbReference>
<accession>I3T613</accession>
<dbReference type="OrthoDB" id="630895at2759"/>
<reference evidence="3 5" key="1">
    <citation type="journal article" date="2011" name="Nature">
        <title>The Medicago genome provides insight into the evolution of rhizobial symbioses.</title>
        <authorList>
            <person name="Young N.D."/>
            <person name="Debelle F."/>
            <person name="Oldroyd G.E."/>
            <person name="Geurts R."/>
            <person name="Cannon S.B."/>
            <person name="Udvardi M.K."/>
            <person name="Benedito V.A."/>
            <person name="Mayer K.F."/>
            <person name="Gouzy J."/>
            <person name="Schoof H."/>
            <person name="Van de Peer Y."/>
            <person name="Proost S."/>
            <person name="Cook D.R."/>
            <person name="Meyers B.C."/>
            <person name="Spannagl M."/>
            <person name="Cheung F."/>
            <person name="De Mita S."/>
            <person name="Krishnakumar V."/>
            <person name="Gundlach H."/>
            <person name="Zhou S."/>
            <person name="Mudge J."/>
            <person name="Bharti A.K."/>
            <person name="Murray J.D."/>
            <person name="Naoumkina M.A."/>
            <person name="Rosen B."/>
            <person name="Silverstein K.A."/>
            <person name="Tang H."/>
            <person name="Rombauts S."/>
            <person name="Zhao P.X."/>
            <person name="Zhou P."/>
            <person name="Barbe V."/>
            <person name="Bardou P."/>
            <person name="Bechner M."/>
            <person name="Bellec A."/>
            <person name="Berger A."/>
            <person name="Berges H."/>
            <person name="Bidwell S."/>
            <person name="Bisseling T."/>
            <person name="Choisne N."/>
            <person name="Couloux A."/>
            <person name="Denny R."/>
            <person name="Deshpande S."/>
            <person name="Dai X."/>
            <person name="Doyle J.J."/>
            <person name="Dudez A.M."/>
            <person name="Farmer A.D."/>
            <person name="Fouteau S."/>
            <person name="Franken C."/>
            <person name="Gibelin C."/>
            <person name="Gish J."/>
            <person name="Goldstein S."/>
            <person name="Gonzalez A.J."/>
            <person name="Green P.J."/>
            <person name="Hallab A."/>
            <person name="Hartog M."/>
            <person name="Hua A."/>
            <person name="Humphray S.J."/>
            <person name="Jeong D.H."/>
            <person name="Jing Y."/>
            <person name="Jocker A."/>
            <person name="Kenton S.M."/>
            <person name="Kim D.J."/>
            <person name="Klee K."/>
            <person name="Lai H."/>
            <person name="Lang C."/>
            <person name="Lin S."/>
            <person name="Macmil S.L."/>
            <person name="Magdelenat G."/>
            <person name="Matthews L."/>
            <person name="McCorrison J."/>
            <person name="Monaghan E.L."/>
            <person name="Mun J.H."/>
            <person name="Najar F.Z."/>
            <person name="Nicholson C."/>
            <person name="Noirot C."/>
            <person name="O'Bleness M."/>
            <person name="Paule C.R."/>
            <person name="Poulain J."/>
            <person name="Prion F."/>
            <person name="Qin B."/>
            <person name="Qu C."/>
            <person name="Retzel E.F."/>
            <person name="Riddle C."/>
            <person name="Sallet E."/>
            <person name="Samain S."/>
            <person name="Samson N."/>
            <person name="Sanders I."/>
            <person name="Saurat O."/>
            <person name="Scarpelli C."/>
            <person name="Schiex T."/>
            <person name="Segurens B."/>
            <person name="Severin A.J."/>
            <person name="Sherrier D.J."/>
            <person name="Shi R."/>
            <person name="Sims S."/>
            <person name="Singer S.R."/>
            <person name="Sinharoy S."/>
            <person name="Sterck L."/>
            <person name="Viollet A."/>
            <person name="Wang B.B."/>
            <person name="Wang K."/>
            <person name="Wang M."/>
            <person name="Wang X."/>
            <person name="Warfsmann J."/>
            <person name="Weissenbach J."/>
            <person name="White D.D."/>
            <person name="White J.D."/>
            <person name="Wiley G.B."/>
            <person name="Wincker P."/>
            <person name="Xing Y."/>
            <person name="Yang L."/>
            <person name="Yao Z."/>
            <person name="Ying F."/>
            <person name="Zhai J."/>
            <person name="Zhou L."/>
            <person name="Zuber A."/>
            <person name="Denarie J."/>
            <person name="Dixon R.A."/>
            <person name="May G.D."/>
            <person name="Schwartz D.C."/>
            <person name="Rogers J."/>
            <person name="Quetier F."/>
            <person name="Town C.D."/>
            <person name="Roe B.A."/>
        </authorList>
    </citation>
    <scope>NUCLEOTIDE SEQUENCE [LARGE SCALE GENOMIC DNA]</scope>
    <source>
        <strain evidence="3">A17</strain>
        <strain evidence="4 5">cv. Jemalong A17</strain>
    </source>
</reference>
<dbReference type="PANTHER" id="PTHR46067:SF15">
    <property type="entry name" value="ACETYLTRANSFERASE (GNAT) DOMAIN PROTEIN"/>
    <property type="match status" value="1"/>
</dbReference>
<feature type="domain" description="N-acetyltransferase" evidence="1">
    <location>
        <begin position="9"/>
        <end position="168"/>
    </location>
</feature>
<dbReference type="GO" id="GO:0016747">
    <property type="term" value="F:acyltransferase activity, transferring groups other than amino-acyl groups"/>
    <property type="evidence" value="ECO:0007669"/>
    <property type="project" value="InterPro"/>
</dbReference>
<name>I3T613_MEDTR</name>
<protein>
    <submittedName>
        <fullName evidence="3">Acetyltransferase (GNAT) domain protein</fullName>
    </submittedName>
</protein>
<evidence type="ECO:0000313" key="4">
    <source>
        <dbReference type="EnsemblPlants" id="KEH21910"/>
    </source>
</evidence>
<reference evidence="4" key="4">
    <citation type="submission" date="2015-04" db="UniProtKB">
        <authorList>
            <consortium name="EnsemblPlants"/>
        </authorList>
    </citation>
    <scope>IDENTIFICATION</scope>
    <source>
        <strain evidence="4">cv. Jemalong A17</strain>
    </source>
</reference>
<evidence type="ECO:0000313" key="5">
    <source>
        <dbReference type="Proteomes" id="UP000002051"/>
    </source>
</evidence>
<dbReference type="EnsemblPlants" id="KEH21910">
    <property type="protein sequence ID" value="KEH21910"/>
    <property type="gene ID" value="MTR_7g024765"/>
</dbReference>
<dbReference type="HOGENOM" id="CLU_013985_3_3_1"/>
<gene>
    <name evidence="4" type="primary">25497720</name>
    <name evidence="3" type="ordered locus">MTR_7g024765</name>
</gene>